<evidence type="ECO:0000313" key="4">
    <source>
        <dbReference type="Proteomes" id="UP000192920"/>
    </source>
</evidence>
<dbReference type="STRING" id="1123014.SAMN02745746_02053"/>
<sequence>MTSKSLPIEVTESLRVTGGRQGEHWTVRLNALCHQMNLPYWIVRERPEEIELVVQGSLTKIEELGQEILDGALGFTPKSVSLQKQQSFLYFLRRKPDAT</sequence>
<dbReference type="Proteomes" id="UP000192920">
    <property type="component" value="Unassembled WGS sequence"/>
</dbReference>
<name>A0A1Y6BQB2_9NEIS</name>
<dbReference type="EMBL" id="FXAG01000024">
    <property type="protein sequence ID" value="SMF47852.1"/>
    <property type="molecule type" value="Genomic_DNA"/>
</dbReference>
<protein>
    <submittedName>
        <fullName evidence="1">Uncharacterized protein</fullName>
    </submittedName>
</protein>
<evidence type="ECO:0000313" key="1">
    <source>
        <dbReference type="EMBL" id="SMF23470.1"/>
    </source>
</evidence>
<reference evidence="4" key="2">
    <citation type="submission" date="2017-04" db="EMBL/GenBank/DDBJ databases">
        <authorList>
            <person name="Varghese N."/>
            <person name="Submissions S."/>
        </authorList>
    </citation>
    <scope>NUCLEOTIDE SEQUENCE [LARGE SCALE GENOMIC DNA]</scope>
    <source>
        <strain evidence="4">DSM 22618</strain>
    </source>
</reference>
<dbReference type="EMBL" id="FXAG01000009">
    <property type="protein sequence ID" value="SMF23470.1"/>
    <property type="molecule type" value="Genomic_DNA"/>
</dbReference>
<evidence type="ECO:0000313" key="2">
    <source>
        <dbReference type="EMBL" id="SMF32881.1"/>
    </source>
</evidence>
<gene>
    <name evidence="1" type="ORF">SAMN02745746_02053</name>
    <name evidence="2" type="ORF">SAMN02745746_02601</name>
    <name evidence="3" type="ORF">SAMN02745746_03530</name>
</gene>
<accession>A0A1Y6BQB2</accession>
<evidence type="ECO:0000313" key="3">
    <source>
        <dbReference type="EMBL" id="SMF47852.1"/>
    </source>
</evidence>
<organism evidence="1 4">
    <name type="scientific">Pseudogulbenkiania subflava DSM 22618</name>
    <dbReference type="NCBI Taxonomy" id="1123014"/>
    <lineage>
        <taxon>Bacteria</taxon>
        <taxon>Pseudomonadati</taxon>
        <taxon>Pseudomonadota</taxon>
        <taxon>Betaproteobacteria</taxon>
        <taxon>Neisseriales</taxon>
        <taxon>Chromobacteriaceae</taxon>
        <taxon>Pseudogulbenkiania</taxon>
    </lineage>
</organism>
<reference evidence="1" key="1">
    <citation type="submission" date="2017-04" db="EMBL/GenBank/DDBJ databases">
        <authorList>
            <person name="Afonso C.L."/>
            <person name="Miller P.J."/>
            <person name="Scott M.A."/>
            <person name="Spackman E."/>
            <person name="Goraichik I."/>
            <person name="Dimitrov K.M."/>
            <person name="Suarez D.L."/>
            <person name="Swayne D.E."/>
        </authorList>
    </citation>
    <scope>NUCLEOTIDE SEQUENCE [LARGE SCALE GENOMIC DNA]</scope>
    <source>
        <strain evidence="1">DSM 22618</strain>
    </source>
</reference>
<dbReference type="EMBL" id="FXAG01000014">
    <property type="protein sequence ID" value="SMF32881.1"/>
    <property type="molecule type" value="Genomic_DNA"/>
</dbReference>
<dbReference type="RefSeq" id="WP_085276316.1">
    <property type="nucleotide sequence ID" value="NZ_FXAG01000009.1"/>
</dbReference>
<keyword evidence="4" id="KW-1185">Reference proteome</keyword>
<proteinExistence type="predicted"/>
<dbReference type="AlphaFoldDB" id="A0A1Y6BQB2"/>